<keyword evidence="3" id="KW-1185">Reference proteome</keyword>
<dbReference type="EMBL" id="BFEA01000734">
    <property type="protein sequence ID" value="GBG89390.1"/>
    <property type="molecule type" value="Genomic_DNA"/>
</dbReference>
<feature type="compositionally biased region" description="Basic and acidic residues" evidence="1">
    <location>
        <begin position="721"/>
        <end position="758"/>
    </location>
</feature>
<feature type="compositionally biased region" description="Acidic residues" evidence="1">
    <location>
        <begin position="358"/>
        <end position="372"/>
    </location>
</feature>
<dbReference type="Proteomes" id="UP000265515">
    <property type="component" value="Unassembled WGS sequence"/>
</dbReference>
<feature type="compositionally biased region" description="Basic and acidic residues" evidence="1">
    <location>
        <begin position="517"/>
        <end position="526"/>
    </location>
</feature>
<feature type="region of interest" description="Disordered" evidence="1">
    <location>
        <begin position="955"/>
        <end position="975"/>
    </location>
</feature>
<feature type="compositionally biased region" description="Polar residues" evidence="1">
    <location>
        <begin position="399"/>
        <end position="413"/>
    </location>
</feature>
<reference evidence="2 3" key="1">
    <citation type="journal article" date="2018" name="Cell">
        <title>The Chara Genome: Secondary Complexity and Implications for Plant Terrestrialization.</title>
        <authorList>
            <person name="Nishiyama T."/>
            <person name="Sakayama H."/>
            <person name="Vries J.D."/>
            <person name="Buschmann H."/>
            <person name="Saint-Marcoux D."/>
            <person name="Ullrich K.K."/>
            <person name="Haas F.B."/>
            <person name="Vanderstraeten L."/>
            <person name="Becker D."/>
            <person name="Lang D."/>
            <person name="Vosolsobe S."/>
            <person name="Rombauts S."/>
            <person name="Wilhelmsson P.K.I."/>
            <person name="Janitza P."/>
            <person name="Kern R."/>
            <person name="Heyl A."/>
            <person name="Rumpler F."/>
            <person name="Villalobos L.I.A.C."/>
            <person name="Clay J.M."/>
            <person name="Skokan R."/>
            <person name="Toyoda A."/>
            <person name="Suzuki Y."/>
            <person name="Kagoshima H."/>
            <person name="Schijlen E."/>
            <person name="Tajeshwar N."/>
            <person name="Catarino B."/>
            <person name="Hetherington A.J."/>
            <person name="Saltykova A."/>
            <person name="Bonnot C."/>
            <person name="Breuninger H."/>
            <person name="Symeonidi A."/>
            <person name="Radhakrishnan G.V."/>
            <person name="Van Nieuwerburgh F."/>
            <person name="Deforce D."/>
            <person name="Chang C."/>
            <person name="Karol K.G."/>
            <person name="Hedrich R."/>
            <person name="Ulvskov P."/>
            <person name="Glockner G."/>
            <person name="Delwiche C.F."/>
            <person name="Petrasek J."/>
            <person name="Van de Peer Y."/>
            <person name="Friml J."/>
            <person name="Beilby M."/>
            <person name="Dolan L."/>
            <person name="Kohara Y."/>
            <person name="Sugano S."/>
            <person name="Fujiyama A."/>
            <person name="Delaux P.-M."/>
            <person name="Quint M."/>
            <person name="TheiBen G."/>
            <person name="Hagemann M."/>
            <person name="Harholt J."/>
            <person name="Dunand C."/>
            <person name="Zachgo S."/>
            <person name="Langdale J."/>
            <person name="Maumus F."/>
            <person name="Straeten D.V.D."/>
            <person name="Gould S.B."/>
            <person name="Rensing S.A."/>
        </authorList>
    </citation>
    <scope>NUCLEOTIDE SEQUENCE [LARGE SCALE GENOMIC DNA]</scope>
    <source>
        <strain evidence="2 3">S276</strain>
    </source>
</reference>
<sequence length="975" mass="113462">MPYEEQVSKVEAPVRNADGLEMTVPKGRSGAELSESWWGSSLGSEAFMWVETSWNVREEWRGVRVTIYLAAILWRDYESNFDQGLEDYLLLLTGMAEVRLRVWEREGPWIDTREVMKEIKMLPAKDFTLPVRYVRTTLPDFMVEEVFFGQERLEMVTKAALRVPNRGYDFFTPHMIYYLYLEMDSELTNSDFSNILSIVNAYARVYFMEERFGYWEKLKEEVRSGIYMDDIPIMFGLVYNFWSEDWVTVEEMEEEERVYILKGYEAMELTRGGAPGKKTSWETIKRNLASDDLDQVFHHQVKMEKRKRKEVSAIQGADLALGGVLSSMAAQLKEMKEQMAPGKVMAVGQATNKKRYGEEDEGDKEEEEEEPEQTTKAKTTQKKIKNQSTGKQGTGKGQNPQHAGTSEAQTPATHLTPWPVVAPMGNKNRADGLSRIEWEKPEEAKEETPPVDRFLEEDDMQLHVNAWALRVEDDGVREERLMWFATTTFVKDERLNPVKGATMTWKGGVAGPSRSASGKERRQGLRRLTRDADGMPIYKKGDNLRLFLREFEDYAFKREWDTPTMLMKVNGVGECQLKVEEITTDCLGWMTFKTEMWVEYGDLRRDEIEDDIIFDGTNVENFEDSLPLCAEKKGWKEEEKLEQVMARVDPREYESMRKIKEESDTWGGFLVKFRRTYTLAVLDKKRTTIQKGDGSARRTARVQEKRRGRKKKQSKEEEEGEREHDMMREEEGKKEVEGVARAKEGTKEKKEREEEGEKGSNMMSGKEGKKEVEEVSEEKRGAKENEEKEEERNQTEKQTEMTAFENPLREQGSKRMTKEEREKREEENKEWRNRMVASMKEGELSADAPWSEKIERILLIESIRGSKLRSDLDKLIRLHELLRDDCEWLLERGAEIVEKLEGAGRSQRGNDKDGKMEASMREFQERVKEKEKLFTQGVASHIPEILKEIQRLRKKEEGRDAQVEKIGKEVESMRA</sequence>
<feature type="compositionally biased region" description="Basic and acidic residues" evidence="1">
    <location>
        <begin position="807"/>
        <end position="833"/>
    </location>
</feature>
<protein>
    <submittedName>
        <fullName evidence="2">Uncharacterized protein</fullName>
    </submittedName>
</protein>
<evidence type="ECO:0000313" key="2">
    <source>
        <dbReference type="EMBL" id="GBG89390.1"/>
    </source>
</evidence>
<feature type="region of interest" description="Disordered" evidence="1">
    <location>
        <begin position="341"/>
        <end position="428"/>
    </location>
</feature>
<name>A0A388M476_CHABU</name>
<feature type="region of interest" description="Disordered" evidence="1">
    <location>
        <begin position="689"/>
        <end position="834"/>
    </location>
</feature>
<organism evidence="2 3">
    <name type="scientific">Chara braunii</name>
    <name type="common">Braun's stonewort</name>
    <dbReference type="NCBI Taxonomy" id="69332"/>
    <lineage>
        <taxon>Eukaryota</taxon>
        <taxon>Viridiplantae</taxon>
        <taxon>Streptophyta</taxon>
        <taxon>Charophyceae</taxon>
        <taxon>Charales</taxon>
        <taxon>Characeae</taxon>
        <taxon>Chara</taxon>
    </lineage>
</organism>
<accession>A0A388M476</accession>
<proteinExistence type="predicted"/>
<feature type="compositionally biased region" description="Basic and acidic residues" evidence="1">
    <location>
        <begin position="766"/>
        <end position="799"/>
    </location>
</feature>
<gene>
    <name evidence="2" type="ORF">CBR_g49181</name>
</gene>
<evidence type="ECO:0000313" key="3">
    <source>
        <dbReference type="Proteomes" id="UP000265515"/>
    </source>
</evidence>
<dbReference type="AlphaFoldDB" id="A0A388M476"/>
<dbReference type="Gramene" id="GBG89390">
    <property type="protein sequence ID" value="GBG89390"/>
    <property type="gene ID" value="CBR_g49181"/>
</dbReference>
<feature type="compositionally biased region" description="Basic residues" evidence="1">
    <location>
        <begin position="698"/>
        <end position="713"/>
    </location>
</feature>
<comment type="caution">
    <text evidence="2">The sequence shown here is derived from an EMBL/GenBank/DDBJ whole genome shotgun (WGS) entry which is preliminary data.</text>
</comment>
<feature type="region of interest" description="Disordered" evidence="1">
    <location>
        <begin position="504"/>
        <end position="526"/>
    </location>
</feature>
<evidence type="ECO:0000256" key="1">
    <source>
        <dbReference type="SAM" id="MobiDB-lite"/>
    </source>
</evidence>